<evidence type="ECO:0000256" key="1">
    <source>
        <dbReference type="SAM" id="MobiDB-lite"/>
    </source>
</evidence>
<dbReference type="EMBL" id="FR854092">
    <property type="protein sequence ID" value="CCA86818.1"/>
    <property type="molecule type" value="Genomic_DNA"/>
</dbReference>
<organism evidence="3">
    <name type="scientific">Ralstonia syzygii R24</name>
    <dbReference type="NCBI Taxonomy" id="907261"/>
    <lineage>
        <taxon>Bacteria</taxon>
        <taxon>Pseudomonadati</taxon>
        <taxon>Pseudomonadota</taxon>
        <taxon>Betaproteobacteria</taxon>
        <taxon>Burkholderiales</taxon>
        <taxon>Burkholderiaceae</taxon>
        <taxon>Ralstonia</taxon>
        <taxon>Ralstonia solanacearum species complex</taxon>
    </lineage>
</organism>
<dbReference type="AlphaFoldDB" id="G3ABC9"/>
<gene>
    <name evidence="3" type="ORF">RALSY_mp30130</name>
</gene>
<dbReference type="InterPro" id="IPR011528">
    <property type="entry name" value="NERD"/>
</dbReference>
<feature type="region of interest" description="Disordered" evidence="1">
    <location>
        <begin position="286"/>
        <end position="329"/>
    </location>
</feature>
<reference evidence="3" key="1">
    <citation type="journal article" date="2011" name="PLoS ONE">
        <title>Ralstonia syzygii, the Blood Disease Bacterium and some Asian R. solanacearum strains form a single genomic species despite divergent lifestyles.</title>
        <authorList>
            <person name="Remenant B."/>
            <person name="de Cambiaire J.C."/>
            <person name="Cellier G."/>
            <person name="Jacobs J.M."/>
            <person name="Mangenot S."/>
            <person name="Barbe V."/>
            <person name="Lajus A."/>
            <person name="Vallenet D."/>
            <person name="Medigue C."/>
            <person name="Fegan M."/>
            <person name="Allen C."/>
            <person name="Prior P."/>
        </authorList>
    </citation>
    <scope>NUCLEOTIDE SEQUENCE</scope>
    <source>
        <strain evidence="3">R24</strain>
    </source>
</reference>
<sequence length="384" mass="40814">MTIEVFEGGGRSFIGEEEVLAAIGARLQSLGEDAVILTNVRIIVPRAVFRQTAEIDLVVATETVTMAIEVKDYKLRVVGGVTGRWFSPDDRRNPDRKNAWAQALDGAHALQNAIARQVQSAVACPQPVVLFARGIPEGSQVPLDVDNVVICGPGRLLEMLTGPQSSLRAWPIAWVREFALANRMSPRPIFRPGRAREGHSTIPAHVPAGGDAVVIQRRVPSVVAPPSPAVNDVPIYVAMPREVPGRPHSAGWLGMLMSGRGKVGLSIAMLLLAVVVFHKNGRFGGNGDQVARGPQDHASSQGQRKSSRGEKRGAVAQAHGGGALQRSQAKVEDVPLYGGPKVMPLPSVSAPEKPANALPPCPKGIDRLGCIPDEETVRTLRGAG</sequence>
<proteinExistence type="predicted"/>
<evidence type="ECO:0000313" key="3">
    <source>
        <dbReference type="EMBL" id="CCA86818.1"/>
    </source>
</evidence>
<accession>G3ABC9</accession>
<evidence type="ECO:0000259" key="2">
    <source>
        <dbReference type="Pfam" id="PF08378"/>
    </source>
</evidence>
<feature type="region of interest" description="Disordered" evidence="1">
    <location>
        <begin position="343"/>
        <end position="364"/>
    </location>
</feature>
<reference evidence="3" key="2">
    <citation type="submission" date="2011-04" db="EMBL/GenBank/DDBJ databases">
        <authorList>
            <person name="Genoscope - CEA"/>
        </authorList>
    </citation>
    <scope>NUCLEOTIDE SEQUENCE</scope>
    <source>
        <strain evidence="3">R24</strain>
    </source>
</reference>
<dbReference type="RefSeq" id="WP_197334444.1">
    <property type="nucleotide sequence ID" value="NZ_CP115945.1"/>
</dbReference>
<feature type="domain" description="NERD" evidence="2">
    <location>
        <begin position="14"/>
        <end position="122"/>
    </location>
</feature>
<protein>
    <recommendedName>
        <fullName evidence="2">NERD domain-containing protein</fullName>
    </recommendedName>
</protein>
<name>G3ABC9_9RALS</name>
<dbReference type="Pfam" id="PF08378">
    <property type="entry name" value="NERD"/>
    <property type="match status" value="1"/>
</dbReference>